<feature type="compositionally biased region" description="Basic and acidic residues" evidence="1">
    <location>
        <begin position="32"/>
        <end position="45"/>
    </location>
</feature>
<dbReference type="EMBL" id="CP129674">
    <property type="protein sequence ID" value="XDS44810.1"/>
    <property type="molecule type" value="Genomic_DNA"/>
</dbReference>
<accession>A0AB39U7E9</accession>
<feature type="compositionally biased region" description="Polar residues" evidence="1">
    <location>
        <begin position="62"/>
        <end position="79"/>
    </location>
</feature>
<reference evidence="2" key="1">
    <citation type="submission" date="2023-07" db="EMBL/GenBank/DDBJ databases">
        <title>Bifidobacterium aquikefiriaerophilum sp. nov. and Bifidobacterium eccum sp. nov., isolated from water kefir.</title>
        <authorList>
            <person name="Breselge S."/>
            <person name="Bellassi P."/>
            <person name="Barcenilla C."/>
            <person name="Alvarez-Ordonez A."/>
            <person name="Morelli L."/>
            <person name="Cotter P.D."/>
        </authorList>
    </citation>
    <scope>NUCLEOTIDE SEQUENCE</scope>
    <source>
        <strain evidence="2">WK041_4_12</strain>
    </source>
</reference>
<feature type="region of interest" description="Disordered" evidence="1">
    <location>
        <begin position="1"/>
        <end position="99"/>
    </location>
</feature>
<organism evidence="2">
    <name type="scientific">Bifidobacterium aquikefiricola</name>
    <dbReference type="NCBI Taxonomy" id="3059038"/>
    <lineage>
        <taxon>Bacteria</taxon>
        <taxon>Bacillati</taxon>
        <taxon>Actinomycetota</taxon>
        <taxon>Actinomycetes</taxon>
        <taxon>Bifidobacteriales</taxon>
        <taxon>Bifidobacteriaceae</taxon>
        <taxon>Bifidobacterium</taxon>
    </lineage>
</organism>
<dbReference type="KEGG" id="baqk:QN215_01345"/>
<gene>
    <name evidence="2" type="ORF">QN215_01345</name>
</gene>
<proteinExistence type="predicted"/>
<evidence type="ECO:0000313" key="2">
    <source>
        <dbReference type="EMBL" id="XDS44810.1"/>
    </source>
</evidence>
<dbReference type="AlphaFoldDB" id="A0AB39U7E9"/>
<dbReference type="RefSeq" id="WP_369344356.1">
    <property type="nucleotide sequence ID" value="NZ_CP129674.1"/>
</dbReference>
<name>A0AB39U7E9_9BIFI</name>
<sequence length="110" mass="11944">MKASDLHGTYAKDPKKTSKAGLKNNSENQAKNMKESKYTVKETNKLSKTKCGNQHGIRYLENPSNTTTRKQHRAASSSAFPAVHEKGAGASESRVAPTTMQMTSLATTCL</sequence>
<protein>
    <submittedName>
        <fullName evidence="2">Uncharacterized protein</fullName>
    </submittedName>
</protein>
<evidence type="ECO:0000256" key="1">
    <source>
        <dbReference type="SAM" id="MobiDB-lite"/>
    </source>
</evidence>